<feature type="compositionally biased region" description="Acidic residues" evidence="1">
    <location>
        <begin position="273"/>
        <end position="287"/>
    </location>
</feature>
<protein>
    <submittedName>
        <fullName evidence="2">Uncharacterized protein</fullName>
    </submittedName>
</protein>
<feature type="compositionally biased region" description="Acidic residues" evidence="1">
    <location>
        <begin position="18"/>
        <end position="28"/>
    </location>
</feature>
<feature type="compositionally biased region" description="Basic and acidic residues" evidence="1">
    <location>
        <begin position="221"/>
        <end position="243"/>
    </location>
</feature>
<feature type="compositionally biased region" description="Acidic residues" evidence="1">
    <location>
        <begin position="351"/>
        <end position="366"/>
    </location>
</feature>
<feature type="region of interest" description="Disordered" evidence="1">
    <location>
        <begin position="212"/>
        <end position="248"/>
    </location>
</feature>
<reference evidence="2 3" key="1">
    <citation type="journal article" date="2017" name="Int. J. Parasitol.">
        <title>The genome of the protozoan parasite Cystoisospora suis and a reverse vaccinology approach to identify vaccine candidates.</title>
        <authorList>
            <person name="Palmieri N."/>
            <person name="Shrestha A."/>
            <person name="Ruttkowski B."/>
            <person name="Beck T."/>
            <person name="Vogl C."/>
            <person name="Tomley F."/>
            <person name="Blake D.P."/>
            <person name="Joachim A."/>
        </authorList>
    </citation>
    <scope>NUCLEOTIDE SEQUENCE [LARGE SCALE GENOMIC DNA]</scope>
    <source>
        <strain evidence="2 3">Wien I</strain>
    </source>
</reference>
<dbReference type="Proteomes" id="UP000221165">
    <property type="component" value="Unassembled WGS sequence"/>
</dbReference>
<dbReference type="AlphaFoldDB" id="A0A2C6KUQ0"/>
<feature type="compositionally biased region" description="Basic and acidic residues" evidence="1">
    <location>
        <begin position="1"/>
        <end position="17"/>
    </location>
</feature>
<dbReference type="GeneID" id="94429485"/>
<gene>
    <name evidence="2" type="ORF">CSUI_006109</name>
</gene>
<keyword evidence="3" id="KW-1185">Reference proteome</keyword>
<evidence type="ECO:0000313" key="2">
    <source>
        <dbReference type="EMBL" id="PHJ20058.1"/>
    </source>
</evidence>
<dbReference type="RefSeq" id="XP_067921749.1">
    <property type="nucleotide sequence ID" value="XM_068066274.1"/>
</dbReference>
<organism evidence="2 3">
    <name type="scientific">Cystoisospora suis</name>
    <dbReference type="NCBI Taxonomy" id="483139"/>
    <lineage>
        <taxon>Eukaryota</taxon>
        <taxon>Sar</taxon>
        <taxon>Alveolata</taxon>
        <taxon>Apicomplexa</taxon>
        <taxon>Conoidasida</taxon>
        <taxon>Coccidia</taxon>
        <taxon>Eucoccidiorida</taxon>
        <taxon>Eimeriorina</taxon>
        <taxon>Sarcocystidae</taxon>
        <taxon>Cystoisospora</taxon>
    </lineage>
</organism>
<feature type="compositionally biased region" description="Polar residues" evidence="1">
    <location>
        <begin position="394"/>
        <end position="409"/>
    </location>
</feature>
<feature type="compositionally biased region" description="Basic and acidic residues" evidence="1">
    <location>
        <begin position="367"/>
        <end position="390"/>
    </location>
</feature>
<comment type="caution">
    <text evidence="2">The sequence shown here is derived from an EMBL/GenBank/DDBJ whole genome shotgun (WGS) entry which is preliminary data.</text>
</comment>
<feature type="region of interest" description="Disordered" evidence="1">
    <location>
        <begin position="266"/>
        <end position="409"/>
    </location>
</feature>
<dbReference type="EMBL" id="MIGC01003042">
    <property type="protein sequence ID" value="PHJ20058.1"/>
    <property type="molecule type" value="Genomic_DNA"/>
</dbReference>
<sequence length="409" mass="44500">MDERERTATDERTCGEELDKDEDQEEDEEKQRPSSVVGTPQVHQTLFSYPNNPPILITQPGVHPLYTTPPGSINVLPSPSSPVAMAMLPSGVGAFQVPAQTLTCLSGTSAPLIFDPLWNGGGDLSQLQGQPQHISVLSSSSSPGAVLLPTSAPSPTMVTPSSGPSSVMAQQQQQYGVDQLGGLRLLLPHLSFSQGMSNSYVQPTSEPAVHAYAQQDEGDKEEEREGLGERRRTQERHDEREKTSFNPRQLFSKGMDVCRQVLFPSSACQGRGEEEEGQGEEEEDDQGLEGAPDHPFLSSSSSSPPSSLPPPCYRLDAELPLPGEKRHPGYPVLEIGLLKNQPGLPQTHQYEEEEEGEDEQEGEEEPQGLRKSFENERGEYEGEGDKDSGGRDFYTSSLTPQASAVQYIG</sequence>
<name>A0A2C6KUQ0_9APIC</name>
<proteinExistence type="predicted"/>
<dbReference type="VEuPathDB" id="ToxoDB:CSUI_006109"/>
<evidence type="ECO:0000313" key="3">
    <source>
        <dbReference type="Proteomes" id="UP000221165"/>
    </source>
</evidence>
<evidence type="ECO:0000256" key="1">
    <source>
        <dbReference type="SAM" id="MobiDB-lite"/>
    </source>
</evidence>
<feature type="region of interest" description="Disordered" evidence="1">
    <location>
        <begin position="1"/>
        <end position="41"/>
    </location>
</feature>
<accession>A0A2C6KUQ0</accession>